<dbReference type="Proteomes" id="UP000198822">
    <property type="component" value="Chromosome I"/>
</dbReference>
<reference evidence="2" key="1">
    <citation type="submission" date="2016-10" db="EMBL/GenBank/DDBJ databases">
        <authorList>
            <person name="Varghese N."/>
            <person name="Submissions S."/>
        </authorList>
    </citation>
    <scope>NUCLEOTIDE SEQUENCE [LARGE SCALE GENOMIC DNA]</scope>
    <source>
        <strain evidence="2">DSM 22002</strain>
    </source>
</reference>
<evidence type="ECO:0000313" key="1">
    <source>
        <dbReference type="EMBL" id="SDH24958.1"/>
    </source>
</evidence>
<evidence type="ECO:0000313" key="2">
    <source>
        <dbReference type="Proteomes" id="UP000198822"/>
    </source>
</evidence>
<accession>A0A1G8AVJ8</accession>
<proteinExistence type="predicted"/>
<dbReference type="NCBIfam" id="TIGR03843">
    <property type="entry name" value="SCO1664 family protein"/>
    <property type="match status" value="1"/>
</dbReference>
<protein>
    <recommendedName>
        <fullName evidence="3">Repeat protein (TIGR03843 family)</fullName>
    </recommendedName>
</protein>
<name>A0A1G8AVJ8_9MICO</name>
<organism evidence="1 2">
    <name type="scientific">Agrococcus jejuensis</name>
    <dbReference type="NCBI Taxonomy" id="399736"/>
    <lineage>
        <taxon>Bacteria</taxon>
        <taxon>Bacillati</taxon>
        <taxon>Actinomycetota</taxon>
        <taxon>Actinomycetes</taxon>
        <taxon>Micrococcales</taxon>
        <taxon>Microbacteriaceae</taxon>
        <taxon>Agrococcus</taxon>
    </lineage>
</organism>
<sequence>MIAEPEALGDRLVLTGRVVSASNAVLVGELDGAAVVYKPVLGERPLHDFPDGTLAAREVAAYAVSHATGWDVVPETRLVDGPYGVGMLQRWVEADADQEAVALVPAGDVPDGMLHVLEGVGADDEPIALVHEDSAPLRRIAVLDLVTNNADRKGGHVLEVAGGHRHGIDHGLTMHVDHKLRTVLWGWIDEPFVDEEVAGMRRVLAGLDGELGEVLGALLEPSEVDALAVRCEALLARGAFPAPVAGLPAVPWPAF</sequence>
<dbReference type="InterPro" id="IPR022292">
    <property type="entry name" value="CHP03843"/>
</dbReference>
<dbReference type="STRING" id="399736.SAMN04489720_0549"/>
<gene>
    <name evidence="1" type="ORF">SAMN04489720_0549</name>
</gene>
<keyword evidence="2" id="KW-1185">Reference proteome</keyword>
<evidence type="ECO:0008006" key="3">
    <source>
        <dbReference type="Google" id="ProtNLM"/>
    </source>
</evidence>
<dbReference type="AlphaFoldDB" id="A0A1G8AVJ8"/>
<dbReference type="EMBL" id="LT629695">
    <property type="protein sequence ID" value="SDH24958.1"/>
    <property type="molecule type" value="Genomic_DNA"/>
</dbReference>